<name>A0ABR3QGS5_9PLEO</name>
<proteinExistence type="predicted"/>
<accession>A0ABR3QGS5</accession>
<organism evidence="1 2">
    <name type="scientific">Paraconiothyrium brasiliense</name>
    <dbReference type="NCBI Taxonomy" id="300254"/>
    <lineage>
        <taxon>Eukaryota</taxon>
        <taxon>Fungi</taxon>
        <taxon>Dikarya</taxon>
        <taxon>Ascomycota</taxon>
        <taxon>Pezizomycotina</taxon>
        <taxon>Dothideomycetes</taxon>
        <taxon>Pleosporomycetidae</taxon>
        <taxon>Pleosporales</taxon>
        <taxon>Massarineae</taxon>
        <taxon>Didymosphaeriaceae</taxon>
        <taxon>Paraconiothyrium</taxon>
    </lineage>
</organism>
<reference evidence="1 2" key="1">
    <citation type="submission" date="2024-02" db="EMBL/GenBank/DDBJ databases">
        <title>De novo assembly and annotation of 12 fungi associated with fruit tree decline syndrome in Ontario, Canada.</title>
        <authorList>
            <person name="Sulman M."/>
            <person name="Ellouze W."/>
            <person name="Ilyukhin E."/>
        </authorList>
    </citation>
    <scope>NUCLEOTIDE SEQUENCE [LARGE SCALE GENOMIC DNA]</scope>
    <source>
        <strain evidence="1 2">M42-189</strain>
    </source>
</reference>
<protein>
    <submittedName>
        <fullName evidence="1">Uncharacterized protein</fullName>
    </submittedName>
</protein>
<keyword evidence="2" id="KW-1185">Reference proteome</keyword>
<dbReference type="EMBL" id="JAKJXO020000028">
    <property type="protein sequence ID" value="KAL1591369.1"/>
    <property type="molecule type" value="Genomic_DNA"/>
</dbReference>
<evidence type="ECO:0000313" key="2">
    <source>
        <dbReference type="Proteomes" id="UP001521785"/>
    </source>
</evidence>
<evidence type="ECO:0000313" key="1">
    <source>
        <dbReference type="EMBL" id="KAL1591369.1"/>
    </source>
</evidence>
<comment type="caution">
    <text evidence="1">The sequence shown here is derived from an EMBL/GenBank/DDBJ whole genome shotgun (WGS) entry which is preliminary data.</text>
</comment>
<gene>
    <name evidence="1" type="ORF">SLS60_012068</name>
</gene>
<sequence>MSAQPMQSSEMKRRLREEPILKIENFGGWDSARMGFQSDQDRMKWLNDNNKWDGYTDIIDKLREPRAKFERLKAYDARRKELQEKLQKKIQEELVANSHEPVPLETELPEYQKLTSDEILKSWKRYEKGWEESSFAETHLLRRFNGLINEMPFFDATLPWDFMVLGLPSLSMWTFREMAYRQYRFAIEIITEITQPMEARFGDAKSPAIHKVYLDHTHMTPYPRPGLSDQDCFKLALLERTRHLDRNVASNIKVAPTFGIKEIMLSWLLQKLGSADAPVNLSPMILIMFKPLNPIRQLIQHLLDQVKHEHLPCVIVCAPGDIDNVMPRGNKHFEDLATHYSGDLSSDLVEDFLTRNYHKYPLLTDETLADLSIYSRAKKRQAKNMLGTLCLFLRKDLRHSPPRTNTGQ</sequence>
<dbReference type="Proteomes" id="UP001521785">
    <property type="component" value="Unassembled WGS sequence"/>
</dbReference>